<reference evidence="1 2" key="1">
    <citation type="journal article" date="2014" name="Am. J. Bot.">
        <title>Genome assembly and annotation for red clover (Trifolium pratense; Fabaceae).</title>
        <authorList>
            <person name="Istvanek J."/>
            <person name="Jaros M."/>
            <person name="Krenek A."/>
            <person name="Repkova J."/>
        </authorList>
    </citation>
    <scope>NUCLEOTIDE SEQUENCE [LARGE SCALE GENOMIC DNA]</scope>
    <source>
        <strain evidence="2">cv. Tatra</strain>
        <tissue evidence="1">Young leaves</tissue>
    </source>
</reference>
<dbReference type="AlphaFoldDB" id="A0A2K3JSR2"/>
<organism evidence="1 2">
    <name type="scientific">Trifolium pratense</name>
    <name type="common">Red clover</name>
    <dbReference type="NCBI Taxonomy" id="57577"/>
    <lineage>
        <taxon>Eukaryota</taxon>
        <taxon>Viridiplantae</taxon>
        <taxon>Streptophyta</taxon>
        <taxon>Embryophyta</taxon>
        <taxon>Tracheophyta</taxon>
        <taxon>Spermatophyta</taxon>
        <taxon>Magnoliopsida</taxon>
        <taxon>eudicotyledons</taxon>
        <taxon>Gunneridae</taxon>
        <taxon>Pentapetalae</taxon>
        <taxon>rosids</taxon>
        <taxon>fabids</taxon>
        <taxon>Fabales</taxon>
        <taxon>Fabaceae</taxon>
        <taxon>Papilionoideae</taxon>
        <taxon>50 kb inversion clade</taxon>
        <taxon>NPAAA clade</taxon>
        <taxon>Hologalegina</taxon>
        <taxon>IRL clade</taxon>
        <taxon>Trifolieae</taxon>
        <taxon>Trifolium</taxon>
    </lineage>
</organism>
<evidence type="ECO:0000313" key="1">
    <source>
        <dbReference type="EMBL" id="PNX57082.1"/>
    </source>
</evidence>
<proteinExistence type="predicted"/>
<dbReference type="Proteomes" id="UP000236291">
    <property type="component" value="Unassembled WGS sequence"/>
</dbReference>
<comment type="caution">
    <text evidence="1">The sequence shown here is derived from an EMBL/GenBank/DDBJ whole genome shotgun (WGS) entry which is preliminary data.</text>
</comment>
<protein>
    <submittedName>
        <fullName evidence="1">Uncharacterized protein</fullName>
    </submittedName>
</protein>
<sequence>SAPTKTTSEFVNKSPKETVPETGFVPSVDTHIALVTGVVSNVATFETPDTVVGKNFPNTPEKEKTPEVVMIGDNSGDNIVVNSQSDELCPGFLAPVCASGMGSSVCVHGVWTDVFTSGESSLRLCFYARIEGECELNACVEGE</sequence>
<evidence type="ECO:0000313" key="2">
    <source>
        <dbReference type="Proteomes" id="UP000236291"/>
    </source>
</evidence>
<accession>A0A2K3JSR2</accession>
<feature type="non-terminal residue" evidence="1">
    <location>
        <position position="1"/>
    </location>
</feature>
<gene>
    <name evidence="1" type="ORF">L195_g050220</name>
</gene>
<name>A0A2K3JSR2_TRIPR</name>
<reference evidence="1 2" key="2">
    <citation type="journal article" date="2017" name="Front. Plant Sci.">
        <title>Gene Classification and Mining of Molecular Markers Useful in Red Clover (Trifolium pratense) Breeding.</title>
        <authorList>
            <person name="Istvanek J."/>
            <person name="Dluhosova J."/>
            <person name="Dluhos P."/>
            <person name="Patkova L."/>
            <person name="Nedelnik J."/>
            <person name="Repkova J."/>
        </authorList>
    </citation>
    <scope>NUCLEOTIDE SEQUENCE [LARGE SCALE GENOMIC DNA]</scope>
    <source>
        <strain evidence="2">cv. Tatra</strain>
        <tissue evidence="1">Young leaves</tissue>
    </source>
</reference>
<dbReference type="EMBL" id="ASHM01075851">
    <property type="protein sequence ID" value="PNX57082.1"/>
    <property type="molecule type" value="Genomic_DNA"/>
</dbReference>